<protein>
    <submittedName>
        <fullName evidence="2">Uncharacterized protein</fullName>
    </submittedName>
</protein>
<feature type="compositionally biased region" description="Basic residues" evidence="1">
    <location>
        <begin position="92"/>
        <end position="103"/>
    </location>
</feature>
<gene>
    <name evidence="2" type="ORF">PACLA_8A007432</name>
</gene>
<reference evidence="2" key="1">
    <citation type="submission" date="2020-04" db="EMBL/GenBank/DDBJ databases">
        <authorList>
            <person name="Alioto T."/>
            <person name="Alioto T."/>
            <person name="Gomez Garrido J."/>
        </authorList>
    </citation>
    <scope>NUCLEOTIDE SEQUENCE</scope>
    <source>
        <strain evidence="2">A484AB</strain>
    </source>
</reference>
<dbReference type="EMBL" id="CACRXK020000469">
    <property type="protein sequence ID" value="CAB3982133.1"/>
    <property type="molecule type" value="Genomic_DNA"/>
</dbReference>
<name>A0A6S7FX73_PARCT</name>
<proteinExistence type="predicted"/>
<evidence type="ECO:0000256" key="1">
    <source>
        <dbReference type="SAM" id="MobiDB-lite"/>
    </source>
</evidence>
<dbReference type="AlphaFoldDB" id="A0A6S7FX73"/>
<comment type="caution">
    <text evidence="2">The sequence shown here is derived from an EMBL/GenBank/DDBJ whole genome shotgun (WGS) entry which is preliminary data.</text>
</comment>
<organism evidence="2 3">
    <name type="scientific">Paramuricea clavata</name>
    <name type="common">Red gorgonian</name>
    <name type="synonym">Violescent sea-whip</name>
    <dbReference type="NCBI Taxonomy" id="317549"/>
    <lineage>
        <taxon>Eukaryota</taxon>
        <taxon>Metazoa</taxon>
        <taxon>Cnidaria</taxon>
        <taxon>Anthozoa</taxon>
        <taxon>Octocorallia</taxon>
        <taxon>Malacalcyonacea</taxon>
        <taxon>Plexauridae</taxon>
        <taxon>Paramuricea</taxon>
    </lineage>
</organism>
<accession>A0A6S7FX73</accession>
<evidence type="ECO:0000313" key="3">
    <source>
        <dbReference type="Proteomes" id="UP001152795"/>
    </source>
</evidence>
<feature type="compositionally biased region" description="Pro residues" evidence="1">
    <location>
        <begin position="119"/>
        <end position="129"/>
    </location>
</feature>
<keyword evidence="3" id="KW-1185">Reference proteome</keyword>
<sequence length="151" mass="17618">MSKSAQMEKEQHEKIREQFLRDLFTEDNSEHGFNIFEEEEPKTKRYSSEVKIQMGGHKAINVKEPKKNRSEVKIQMSKPVGPKRFRSEVKIQLKKPKPARPIRKATDIPNGVSPWKPRTAPPKARPMPLPRKKLRDVKPTPPPRIRKPVKQ</sequence>
<evidence type="ECO:0000313" key="2">
    <source>
        <dbReference type="EMBL" id="CAB3982133.1"/>
    </source>
</evidence>
<feature type="region of interest" description="Disordered" evidence="1">
    <location>
        <begin position="65"/>
        <end position="151"/>
    </location>
</feature>
<dbReference type="Proteomes" id="UP001152795">
    <property type="component" value="Unassembled WGS sequence"/>
</dbReference>